<dbReference type="OrthoDB" id="9759607at2"/>
<dbReference type="InterPro" id="IPR000014">
    <property type="entry name" value="PAS"/>
</dbReference>
<protein>
    <submittedName>
        <fullName evidence="3">Diguanylate cyclase</fullName>
    </submittedName>
</protein>
<dbReference type="NCBIfam" id="TIGR00254">
    <property type="entry name" value="GGDEF"/>
    <property type="match status" value="1"/>
</dbReference>
<dbReference type="InterPro" id="IPR029016">
    <property type="entry name" value="GAF-like_dom_sf"/>
</dbReference>
<evidence type="ECO:0000259" key="2">
    <source>
        <dbReference type="PROSITE" id="PS50887"/>
    </source>
</evidence>
<dbReference type="Pfam" id="PF00990">
    <property type="entry name" value="GGDEF"/>
    <property type="match status" value="1"/>
</dbReference>
<feature type="domain" description="PAS" evidence="1">
    <location>
        <begin position="195"/>
        <end position="265"/>
    </location>
</feature>
<dbReference type="PROSITE" id="PS50112">
    <property type="entry name" value="PAS"/>
    <property type="match status" value="1"/>
</dbReference>
<name>A0A3Q8X7K3_9BACL</name>
<dbReference type="Gene3D" id="3.30.70.270">
    <property type="match status" value="1"/>
</dbReference>
<dbReference type="InterPro" id="IPR052163">
    <property type="entry name" value="DGC-Regulatory_Protein"/>
</dbReference>
<gene>
    <name evidence="3" type="ORF">EJC50_23840</name>
</gene>
<reference evidence="4" key="1">
    <citation type="submission" date="2018-12" db="EMBL/GenBank/DDBJ databases">
        <title>Genome sequence of Peanibacillus sp.</title>
        <authorList>
            <person name="Subramani G."/>
            <person name="Srinivasan S."/>
            <person name="Kim M.K."/>
        </authorList>
    </citation>
    <scope>NUCLEOTIDE SEQUENCE [LARGE SCALE GENOMIC DNA]</scope>
    <source>
        <strain evidence="4">18JY67-1</strain>
    </source>
</reference>
<dbReference type="KEGG" id="palb:EJC50_23840"/>
<dbReference type="PROSITE" id="PS50887">
    <property type="entry name" value="GGDEF"/>
    <property type="match status" value="1"/>
</dbReference>
<dbReference type="Proteomes" id="UP000272528">
    <property type="component" value="Chromosome"/>
</dbReference>
<dbReference type="Gene3D" id="3.30.450.20">
    <property type="entry name" value="PAS domain"/>
    <property type="match status" value="1"/>
</dbReference>
<dbReference type="InterPro" id="IPR003018">
    <property type="entry name" value="GAF"/>
</dbReference>
<dbReference type="SUPFAM" id="SSF55781">
    <property type="entry name" value="GAF domain-like"/>
    <property type="match status" value="1"/>
</dbReference>
<dbReference type="PANTHER" id="PTHR46663:SF3">
    <property type="entry name" value="SLL0267 PROTEIN"/>
    <property type="match status" value="1"/>
</dbReference>
<keyword evidence="4" id="KW-1185">Reference proteome</keyword>
<dbReference type="PANTHER" id="PTHR46663">
    <property type="entry name" value="DIGUANYLATE CYCLASE DGCT-RELATED"/>
    <property type="match status" value="1"/>
</dbReference>
<dbReference type="SMART" id="SM00267">
    <property type="entry name" value="GGDEF"/>
    <property type="match status" value="1"/>
</dbReference>
<dbReference type="SMART" id="SM00091">
    <property type="entry name" value="PAS"/>
    <property type="match status" value="1"/>
</dbReference>
<dbReference type="SUPFAM" id="SSF55073">
    <property type="entry name" value="Nucleotide cyclase"/>
    <property type="match status" value="1"/>
</dbReference>
<evidence type="ECO:0000313" key="4">
    <source>
        <dbReference type="Proteomes" id="UP000272528"/>
    </source>
</evidence>
<dbReference type="CDD" id="cd00130">
    <property type="entry name" value="PAS"/>
    <property type="match status" value="1"/>
</dbReference>
<feature type="domain" description="GGDEF" evidence="2">
    <location>
        <begin position="350"/>
        <end position="481"/>
    </location>
</feature>
<dbReference type="InterPro" id="IPR043128">
    <property type="entry name" value="Rev_trsase/Diguanyl_cyclase"/>
</dbReference>
<dbReference type="FunFam" id="3.30.70.270:FF:000001">
    <property type="entry name" value="Diguanylate cyclase domain protein"/>
    <property type="match status" value="1"/>
</dbReference>
<proteinExistence type="predicted"/>
<dbReference type="CDD" id="cd01949">
    <property type="entry name" value="GGDEF"/>
    <property type="match status" value="1"/>
</dbReference>
<dbReference type="NCBIfam" id="TIGR00229">
    <property type="entry name" value="sensory_box"/>
    <property type="match status" value="1"/>
</dbReference>
<dbReference type="SMART" id="SM00065">
    <property type="entry name" value="GAF"/>
    <property type="match status" value="1"/>
</dbReference>
<accession>A0A3Q8X7K3</accession>
<dbReference type="AlphaFoldDB" id="A0A3Q8X7K3"/>
<dbReference type="InterPro" id="IPR029787">
    <property type="entry name" value="Nucleotide_cyclase"/>
</dbReference>
<dbReference type="SUPFAM" id="SSF55785">
    <property type="entry name" value="PYP-like sensor domain (PAS domain)"/>
    <property type="match status" value="1"/>
</dbReference>
<dbReference type="Pfam" id="PF13185">
    <property type="entry name" value="GAF_2"/>
    <property type="match status" value="1"/>
</dbReference>
<dbReference type="InterPro" id="IPR035965">
    <property type="entry name" value="PAS-like_dom_sf"/>
</dbReference>
<dbReference type="EMBL" id="CP034437">
    <property type="protein sequence ID" value="AZN42378.1"/>
    <property type="molecule type" value="Genomic_DNA"/>
</dbReference>
<dbReference type="Pfam" id="PF13188">
    <property type="entry name" value="PAS_8"/>
    <property type="match status" value="1"/>
</dbReference>
<dbReference type="Gene3D" id="3.30.450.40">
    <property type="match status" value="1"/>
</dbReference>
<organism evidence="3 4">
    <name type="scientific">Paenibacillus albus</name>
    <dbReference type="NCBI Taxonomy" id="2495582"/>
    <lineage>
        <taxon>Bacteria</taxon>
        <taxon>Bacillati</taxon>
        <taxon>Bacillota</taxon>
        <taxon>Bacilli</taxon>
        <taxon>Bacillales</taxon>
        <taxon>Paenibacillaceae</taxon>
        <taxon>Paenibacillus</taxon>
    </lineage>
</organism>
<evidence type="ECO:0000259" key="1">
    <source>
        <dbReference type="PROSITE" id="PS50112"/>
    </source>
</evidence>
<evidence type="ECO:0000313" key="3">
    <source>
        <dbReference type="EMBL" id="AZN42378.1"/>
    </source>
</evidence>
<sequence>MEPASHSSKSDFDHLVKLNLLREKMIQGQRHILDHITRGEPLKFVLNYLIEIVEDLIPGWVCSIMLLDQEKNSLYVIASRNLPQHYIDAVNGSLVGAASGSCGTAAYRNETIIVADIANHPFWSKEKAIPLGIGLRSCWSFPVRGADQQVLGTFAIYQRVAASPKEVDEEIIMTYTRLIELVLEQTKLRLNNIQNEQLYRCLFDNNTDAVCSFDLEGSFQSANPVTLQMLGYSLEGLHLKTGRSFVLKEDLAPIMKLIHEAHQGHSVNGDIRIKNRFGRIIPINITLIPIIVNDKTEGLFGIAKDFTQIYEQQAKIHRLAYYDLLTGLPNRRMLMEHLTDSMTEVRAAEHTVTLIYLDIDHFKSVNDRYGHHVGDALLQQVAERLNRCIGEDEIAARMGGDEFTILLSGERSEARAVTIAEAILSAFEEPILPHGIELTVTPSIGIATSPRAGDDVDTLIRSADTAMYKVKTSGRRNFQIY</sequence>
<dbReference type="InterPro" id="IPR000160">
    <property type="entry name" value="GGDEF_dom"/>
</dbReference>
<dbReference type="RefSeq" id="WP_126018066.1">
    <property type="nucleotide sequence ID" value="NZ_CP034437.1"/>
</dbReference>